<dbReference type="KEGG" id="mco:MCJ_006820"/>
<keyword evidence="2" id="KW-1185">Reference proteome</keyword>
<protein>
    <submittedName>
        <fullName evidence="1">Uncharacterized protein</fullName>
    </submittedName>
</protein>
<dbReference type="SUPFAM" id="SSF52540">
    <property type="entry name" value="P-loop containing nucleoside triphosphate hydrolases"/>
    <property type="match status" value="1"/>
</dbReference>
<sequence>MNVKANYQYYQNLKSKSASDLDFIILKILELKVQFIYLVGDYGSGKTFFVKQLGKHLKIKDEITSPSFNFAFVYKGLVHIDLDNYKGDLSEFEDYFIDNIVAIEWADKLNFFDQNSVLIEIKIWDEFTRDINFYYN</sequence>
<organism evidence="1 2">
    <name type="scientific">Mesomycoplasma conjunctivae (strain ATCC 25834 / NCTC 10147 / HRC/581)</name>
    <name type="common">Mycoplasma conjunctivae</name>
    <dbReference type="NCBI Taxonomy" id="572263"/>
    <lineage>
        <taxon>Bacteria</taxon>
        <taxon>Bacillati</taxon>
        <taxon>Mycoplasmatota</taxon>
        <taxon>Mycoplasmoidales</taxon>
        <taxon>Metamycoplasmataceae</taxon>
        <taxon>Mesomycoplasma</taxon>
    </lineage>
</organism>
<dbReference type="Gene3D" id="3.40.50.300">
    <property type="entry name" value="P-loop containing nucleotide triphosphate hydrolases"/>
    <property type="match status" value="1"/>
</dbReference>
<dbReference type="AlphaFoldDB" id="C5J7B3"/>
<dbReference type="Pfam" id="PF02367">
    <property type="entry name" value="TsaE"/>
    <property type="match status" value="1"/>
</dbReference>
<name>C5J7B3_MESCH</name>
<dbReference type="HOGENOM" id="CLU_087829_5_2_14"/>
<proteinExistence type="predicted"/>
<dbReference type="eggNOG" id="COG0802">
    <property type="taxonomic scope" value="Bacteria"/>
</dbReference>
<dbReference type="InterPro" id="IPR027417">
    <property type="entry name" value="P-loop_NTPase"/>
</dbReference>
<reference evidence="2" key="1">
    <citation type="journal article" date="2009" name="BMC Bioinformatics">
        <title>The Mycoplasma conjunctivae genome sequencing, annotation and analysis.</title>
        <authorList>
            <person name="Calderon-Copete S.P."/>
            <person name="Wigger G."/>
            <person name="Wunderlin C."/>
            <person name="Schmidheini T."/>
            <person name="Frey J."/>
            <person name="Quail M.A."/>
            <person name="Falquet L."/>
        </authorList>
    </citation>
    <scope>NUCLEOTIDE SEQUENCE [LARGE SCALE GENOMIC DNA]</scope>
    <source>
        <strain evidence="2">ATCC 25834 / NCTC 10147 / HRC/581</strain>
    </source>
</reference>
<dbReference type="InterPro" id="IPR003442">
    <property type="entry name" value="T6A_TsaE"/>
</dbReference>
<gene>
    <name evidence="1" type="ordered locus">MCJ_006820</name>
</gene>
<accession>C5J7B3</accession>
<evidence type="ECO:0000313" key="2">
    <source>
        <dbReference type="Proteomes" id="UP000001491"/>
    </source>
</evidence>
<dbReference type="GO" id="GO:0002949">
    <property type="term" value="P:tRNA threonylcarbamoyladenosine modification"/>
    <property type="evidence" value="ECO:0007669"/>
    <property type="project" value="InterPro"/>
</dbReference>
<evidence type="ECO:0000313" key="1">
    <source>
        <dbReference type="EMBL" id="CAT05376.1"/>
    </source>
</evidence>
<dbReference type="EMBL" id="FM864216">
    <property type="protein sequence ID" value="CAT05376.1"/>
    <property type="molecule type" value="Genomic_DNA"/>
</dbReference>
<dbReference type="Proteomes" id="UP000001491">
    <property type="component" value="Chromosome"/>
</dbReference>